<dbReference type="AlphaFoldDB" id="A0A369TTK7"/>
<dbReference type="GO" id="GO:0046872">
    <property type="term" value="F:metal ion binding"/>
    <property type="evidence" value="ECO:0007669"/>
    <property type="project" value="UniProtKB-KW"/>
</dbReference>
<dbReference type="OrthoDB" id="9802624at2"/>
<evidence type="ECO:0000313" key="6">
    <source>
        <dbReference type="Proteomes" id="UP000253977"/>
    </source>
</evidence>
<sequence length="256" mass="27278">MKNPVNRFKAALGTGRHQVGIWNTIGGPNVPELLGGAGFDWVLVDCEHASIETIDVLPALQALAANPEVSAIVRPASNDATLFKRLLDMGAQTLMVPYVETPEDAAQAVRAMRYGPKGIRGMAGMTRATRYGKVADYAATAEDELCLIVQIETVKGMENLEAIAQTPGVDAVFIGPSDLSASMGLPGQLRHPDVIAAIHDIIDRMRAIGVPVGLMELDSDTARGYVARGSTFTAVGIDLILLASAVDNLRNRFRDT</sequence>
<evidence type="ECO:0000256" key="3">
    <source>
        <dbReference type="ARBA" id="ARBA00023239"/>
    </source>
</evidence>
<dbReference type="EMBL" id="QPMK01000006">
    <property type="protein sequence ID" value="RDD66296.1"/>
    <property type="molecule type" value="Genomic_DNA"/>
</dbReference>
<name>A0A369TTK7_9RHOB</name>
<dbReference type="Pfam" id="PF03328">
    <property type="entry name" value="HpcH_HpaI"/>
    <property type="match status" value="1"/>
</dbReference>
<feature type="domain" description="HpcH/HpaI aldolase/citrate lyase" evidence="4">
    <location>
        <begin position="21"/>
        <end position="244"/>
    </location>
</feature>
<dbReference type="InterPro" id="IPR040442">
    <property type="entry name" value="Pyrv_kinase-like_dom_sf"/>
</dbReference>
<evidence type="ECO:0000313" key="5">
    <source>
        <dbReference type="EMBL" id="RDD66296.1"/>
    </source>
</evidence>
<keyword evidence="3" id="KW-0456">Lyase</keyword>
<organism evidence="5 6">
    <name type="scientific">Thalassococcus profundi</name>
    <dbReference type="NCBI Taxonomy" id="2282382"/>
    <lineage>
        <taxon>Bacteria</taxon>
        <taxon>Pseudomonadati</taxon>
        <taxon>Pseudomonadota</taxon>
        <taxon>Alphaproteobacteria</taxon>
        <taxon>Rhodobacterales</taxon>
        <taxon>Roseobacteraceae</taxon>
        <taxon>Thalassococcus</taxon>
    </lineage>
</organism>
<dbReference type="SUPFAM" id="SSF51621">
    <property type="entry name" value="Phosphoenolpyruvate/pyruvate domain"/>
    <property type="match status" value="1"/>
</dbReference>
<comment type="caution">
    <text evidence="5">The sequence shown here is derived from an EMBL/GenBank/DDBJ whole genome shotgun (WGS) entry which is preliminary data.</text>
</comment>
<dbReference type="Gene3D" id="3.20.20.60">
    <property type="entry name" value="Phosphoenolpyruvate-binding domains"/>
    <property type="match status" value="1"/>
</dbReference>
<comment type="similarity">
    <text evidence="1">Belongs to the HpcH/HpaI aldolase family.</text>
</comment>
<dbReference type="GO" id="GO:0016832">
    <property type="term" value="F:aldehyde-lyase activity"/>
    <property type="evidence" value="ECO:0007669"/>
    <property type="project" value="TreeGrafter"/>
</dbReference>
<reference evidence="5 6" key="1">
    <citation type="submission" date="2018-07" db="EMBL/GenBank/DDBJ databases">
        <title>Thalassococcus profundi sp. nov., a marine bacterium isolated from deep seawater of Okinawa Trough.</title>
        <authorList>
            <person name="Yu M."/>
        </authorList>
    </citation>
    <scope>NUCLEOTIDE SEQUENCE [LARGE SCALE GENOMIC DNA]</scope>
    <source>
        <strain evidence="5 6">WRAS1</strain>
    </source>
</reference>
<dbReference type="InterPro" id="IPR005000">
    <property type="entry name" value="Aldolase/citrate-lyase_domain"/>
</dbReference>
<dbReference type="PANTHER" id="PTHR30502:SF0">
    <property type="entry name" value="PHOSPHOENOLPYRUVATE CARBOXYLASE FAMILY PROTEIN"/>
    <property type="match status" value="1"/>
</dbReference>
<keyword evidence="2" id="KW-0479">Metal-binding</keyword>
<evidence type="ECO:0000259" key="4">
    <source>
        <dbReference type="Pfam" id="PF03328"/>
    </source>
</evidence>
<evidence type="ECO:0000256" key="1">
    <source>
        <dbReference type="ARBA" id="ARBA00005568"/>
    </source>
</evidence>
<gene>
    <name evidence="5" type="ORF">DU478_10255</name>
</gene>
<dbReference type="RefSeq" id="WP_114510868.1">
    <property type="nucleotide sequence ID" value="NZ_QPMK01000006.1"/>
</dbReference>
<dbReference type="InterPro" id="IPR050251">
    <property type="entry name" value="HpcH-HpaI_aldolase"/>
</dbReference>
<proteinExistence type="inferred from homology"/>
<dbReference type="GO" id="GO:0005737">
    <property type="term" value="C:cytoplasm"/>
    <property type="evidence" value="ECO:0007669"/>
    <property type="project" value="TreeGrafter"/>
</dbReference>
<accession>A0A369TTK7</accession>
<dbReference type="InterPro" id="IPR015813">
    <property type="entry name" value="Pyrv/PenolPyrv_kinase-like_dom"/>
</dbReference>
<evidence type="ECO:0000256" key="2">
    <source>
        <dbReference type="ARBA" id="ARBA00022723"/>
    </source>
</evidence>
<keyword evidence="6" id="KW-1185">Reference proteome</keyword>
<dbReference type="PANTHER" id="PTHR30502">
    <property type="entry name" value="2-KETO-3-DEOXY-L-RHAMNONATE ALDOLASE"/>
    <property type="match status" value="1"/>
</dbReference>
<dbReference type="Proteomes" id="UP000253977">
    <property type="component" value="Unassembled WGS sequence"/>
</dbReference>
<protein>
    <submittedName>
        <fullName evidence="5">4-hydroxy-2-oxo-heptane-1,7-dioate aldolase</fullName>
    </submittedName>
</protein>